<dbReference type="Gene3D" id="3.40.50.360">
    <property type="match status" value="1"/>
</dbReference>
<dbReference type="PANTHER" id="PTHR43408:SF1">
    <property type="entry name" value="FMN REDUCTASE (NADPH)"/>
    <property type="match status" value="1"/>
</dbReference>
<dbReference type="Pfam" id="PF03358">
    <property type="entry name" value="FMN_red"/>
    <property type="match status" value="1"/>
</dbReference>
<evidence type="ECO:0000256" key="2">
    <source>
        <dbReference type="ARBA" id="ARBA00022643"/>
    </source>
</evidence>
<proteinExistence type="predicted"/>
<dbReference type="InterPro" id="IPR005025">
    <property type="entry name" value="FMN_Rdtase-like_dom"/>
</dbReference>
<dbReference type="InterPro" id="IPR020048">
    <property type="entry name" value="NADPH-dep_FMN_reduc_SsuE"/>
</dbReference>
<evidence type="ECO:0000313" key="5">
    <source>
        <dbReference type="EMBL" id="KWW17380.1"/>
    </source>
</evidence>
<accession>A0A109MWK2</accession>
<reference evidence="5 6" key="1">
    <citation type="submission" date="2015-11" db="EMBL/GenBank/DDBJ databases">
        <title>Genome Sequence of Bacillus simplex strain VanAntwerpen2.</title>
        <authorList>
            <person name="Couger M.B."/>
        </authorList>
    </citation>
    <scope>NUCLEOTIDE SEQUENCE [LARGE SCALE GENOMIC DNA]</scope>
    <source>
        <strain evidence="5 6">VanAntwerpen02</strain>
    </source>
</reference>
<dbReference type="InterPro" id="IPR051814">
    <property type="entry name" value="NAD(P)H-dep_FMN_reductase"/>
</dbReference>
<dbReference type="RefSeq" id="WP_061142927.1">
    <property type="nucleotide sequence ID" value="NZ_LNNH01000028.1"/>
</dbReference>
<protein>
    <recommendedName>
        <fullName evidence="4">NADPH-dependent FMN reductase-like domain-containing protein</fullName>
    </recommendedName>
</protein>
<comment type="caution">
    <text evidence="5">The sequence shown here is derived from an EMBL/GenBank/DDBJ whole genome shotgun (WGS) entry which is preliminary data.</text>
</comment>
<dbReference type="InterPro" id="IPR029039">
    <property type="entry name" value="Flavoprotein-like_sf"/>
</dbReference>
<keyword evidence="2" id="KW-0288">FMN</keyword>
<dbReference type="SUPFAM" id="SSF52218">
    <property type="entry name" value="Flavoproteins"/>
    <property type="match status" value="1"/>
</dbReference>
<dbReference type="GO" id="GO:0008752">
    <property type="term" value="F:FMN reductase [NAD(P)H] activity"/>
    <property type="evidence" value="ECO:0007669"/>
    <property type="project" value="InterPro"/>
</dbReference>
<evidence type="ECO:0000259" key="4">
    <source>
        <dbReference type="Pfam" id="PF03358"/>
    </source>
</evidence>
<evidence type="ECO:0000313" key="6">
    <source>
        <dbReference type="Proteomes" id="UP000064189"/>
    </source>
</evidence>
<gene>
    <name evidence="5" type="ORF">AS888_22545</name>
</gene>
<evidence type="ECO:0000256" key="1">
    <source>
        <dbReference type="ARBA" id="ARBA00022630"/>
    </source>
</evidence>
<feature type="domain" description="NADPH-dependent FMN reductase-like" evidence="4">
    <location>
        <begin position="3"/>
        <end position="140"/>
    </location>
</feature>
<dbReference type="Proteomes" id="UP000064189">
    <property type="component" value="Unassembled WGS sequence"/>
</dbReference>
<dbReference type="NCBIfam" id="TIGR03567">
    <property type="entry name" value="FMN_reduc_SsuE"/>
    <property type="match status" value="1"/>
</dbReference>
<dbReference type="PANTHER" id="PTHR43408">
    <property type="entry name" value="FMN REDUCTASE (NADPH)"/>
    <property type="match status" value="1"/>
</dbReference>
<evidence type="ECO:0000256" key="3">
    <source>
        <dbReference type="ARBA" id="ARBA00023002"/>
    </source>
</evidence>
<keyword evidence="6" id="KW-1185">Reference proteome</keyword>
<name>A0A109MWK2_9BACI</name>
<dbReference type="GO" id="GO:0046306">
    <property type="term" value="P:alkanesulfonate catabolic process"/>
    <property type="evidence" value="ECO:0007669"/>
    <property type="project" value="InterPro"/>
</dbReference>
<dbReference type="AlphaFoldDB" id="A0A109MWK2"/>
<dbReference type="EMBL" id="LNNH01000028">
    <property type="protein sequence ID" value="KWW17380.1"/>
    <property type="molecule type" value="Genomic_DNA"/>
</dbReference>
<keyword evidence="1" id="KW-0285">Flavoprotein</keyword>
<sequence>MSEIVILSGSPAIPSRTDISLKHIQSLVEKEGYTTAYYSITDFSADDLFQGKYNSEDISKLAEKISKARGIIIGSPVYKASYTGVLKALIDLLPESAFKGKPVLPIMIGGSHRHLLAIDYALKPLISILKGEPLQGIYFVDKEIDKTAPESPIQDLNLVDRVQGQVQEFVEAIQLRNE</sequence>
<keyword evidence="3" id="KW-0560">Oxidoreductase</keyword>
<organism evidence="5 6">
    <name type="scientific">Peribacillus simplex</name>
    <dbReference type="NCBI Taxonomy" id="1478"/>
    <lineage>
        <taxon>Bacteria</taxon>
        <taxon>Bacillati</taxon>
        <taxon>Bacillota</taxon>
        <taxon>Bacilli</taxon>
        <taxon>Bacillales</taxon>
        <taxon>Bacillaceae</taxon>
        <taxon>Peribacillus</taxon>
    </lineage>
</organism>